<keyword evidence="5" id="KW-0698">rRNA processing</keyword>
<sequence length="260" mass="29991">MQDYNAVTQRARAGGKRTHDHYNAESEHQRGEKRQSGGKRRNVVIDGSESTQTLRKRIRDTERLLRRPKLTADVKVNLERRLKTLHGQLEGRTQNRKEKRLADKYKMVKFVEEQKVVRKLNKVRRLLGIEASGQKVSKRAKTKKTDEPKLSKDERKKLAASLAELELDLKYIKHFPKDEKYIALFVDQKSDETAEAKLSCRTAARRAEIREQIRVAAEKGELDAPVTKKHKAEKSQKREKQASADGDDDFFAQNDDDSDA</sequence>
<dbReference type="PANTHER" id="PTHR33911">
    <property type="entry name" value="RRNA-PROCESSING PROTEIN EFG1"/>
    <property type="match status" value="1"/>
</dbReference>
<dbReference type="Proteomes" id="UP000271241">
    <property type="component" value="Unassembled WGS sequence"/>
</dbReference>
<dbReference type="InterPro" id="IPR050786">
    <property type="entry name" value="EFG1_rRNA-proc"/>
</dbReference>
<organism evidence="9 10">
    <name type="scientific">Thamnocephalis sphaerospora</name>
    <dbReference type="NCBI Taxonomy" id="78915"/>
    <lineage>
        <taxon>Eukaryota</taxon>
        <taxon>Fungi</taxon>
        <taxon>Fungi incertae sedis</taxon>
        <taxon>Zoopagomycota</taxon>
        <taxon>Zoopagomycotina</taxon>
        <taxon>Zoopagomycetes</taxon>
        <taxon>Zoopagales</taxon>
        <taxon>Sigmoideomycetaceae</taxon>
        <taxon>Thamnocephalis</taxon>
    </lineage>
</organism>
<feature type="region of interest" description="Disordered" evidence="8">
    <location>
        <begin position="1"/>
        <end position="52"/>
    </location>
</feature>
<comment type="similarity">
    <text evidence="2">Belongs to the EFG1 family.</text>
</comment>
<keyword evidence="6" id="KW-0175">Coiled coil</keyword>
<comment type="subcellular location">
    <subcellularLocation>
        <location evidence="1">Nucleus</location>
        <location evidence="1">Nucleolus</location>
    </subcellularLocation>
</comment>
<dbReference type="STRING" id="78915.A0A4P9XU53"/>
<feature type="compositionally biased region" description="Basic and acidic residues" evidence="8">
    <location>
        <begin position="20"/>
        <end position="35"/>
    </location>
</feature>
<gene>
    <name evidence="9" type="ORF">THASP1DRAFT_28473</name>
</gene>
<dbReference type="GO" id="GO:0005730">
    <property type="term" value="C:nucleolus"/>
    <property type="evidence" value="ECO:0007669"/>
    <property type="project" value="UniProtKB-SubCell"/>
</dbReference>
<evidence type="ECO:0000313" key="10">
    <source>
        <dbReference type="Proteomes" id="UP000271241"/>
    </source>
</evidence>
<evidence type="ECO:0000256" key="7">
    <source>
        <dbReference type="ARBA" id="ARBA00023242"/>
    </source>
</evidence>
<dbReference type="PANTHER" id="PTHR33911:SF1">
    <property type="entry name" value="RRNA-PROCESSING PROTEIN EFG1"/>
    <property type="match status" value="1"/>
</dbReference>
<name>A0A4P9XU53_9FUNG</name>
<dbReference type="AlphaFoldDB" id="A0A4P9XU53"/>
<dbReference type="Pfam" id="PF10153">
    <property type="entry name" value="Efg1"/>
    <property type="match status" value="1"/>
</dbReference>
<keyword evidence="7" id="KW-0539">Nucleus</keyword>
<evidence type="ECO:0000256" key="8">
    <source>
        <dbReference type="SAM" id="MobiDB-lite"/>
    </source>
</evidence>
<protein>
    <recommendedName>
        <fullName evidence="3">rRNA-processing protein EFG1</fullName>
    </recommendedName>
    <alternativeName>
        <fullName evidence="4">rRNA-processing protein efg1</fullName>
    </alternativeName>
</protein>
<reference evidence="10" key="1">
    <citation type="journal article" date="2018" name="Nat. Microbiol.">
        <title>Leveraging single-cell genomics to expand the fungal tree of life.</title>
        <authorList>
            <person name="Ahrendt S.R."/>
            <person name="Quandt C.A."/>
            <person name="Ciobanu D."/>
            <person name="Clum A."/>
            <person name="Salamov A."/>
            <person name="Andreopoulos B."/>
            <person name="Cheng J.F."/>
            <person name="Woyke T."/>
            <person name="Pelin A."/>
            <person name="Henrissat B."/>
            <person name="Reynolds N.K."/>
            <person name="Benny G.L."/>
            <person name="Smith M.E."/>
            <person name="James T.Y."/>
            <person name="Grigoriev I.V."/>
        </authorList>
    </citation>
    <scope>NUCLEOTIDE SEQUENCE [LARGE SCALE GENOMIC DNA]</scope>
    <source>
        <strain evidence="10">RSA 1356</strain>
    </source>
</reference>
<evidence type="ECO:0000256" key="4">
    <source>
        <dbReference type="ARBA" id="ARBA00019827"/>
    </source>
</evidence>
<evidence type="ECO:0000256" key="6">
    <source>
        <dbReference type="ARBA" id="ARBA00023054"/>
    </source>
</evidence>
<evidence type="ECO:0000256" key="1">
    <source>
        <dbReference type="ARBA" id="ARBA00004604"/>
    </source>
</evidence>
<keyword evidence="10" id="KW-1185">Reference proteome</keyword>
<evidence type="ECO:0000313" key="9">
    <source>
        <dbReference type="EMBL" id="RKP09733.1"/>
    </source>
</evidence>
<dbReference type="EMBL" id="KZ992492">
    <property type="protein sequence ID" value="RKP09733.1"/>
    <property type="molecule type" value="Genomic_DNA"/>
</dbReference>
<dbReference type="GO" id="GO:0000462">
    <property type="term" value="P:maturation of SSU-rRNA from tricistronic rRNA transcript (SSU-rRNA, 5.8S rRNA, LSU-rRNA)"/>
    <property type="evidence" value="ECO:0007669"/>
    <property type="project" value="TreeGrafter"/>
</dbReference>
<dbReference type="InterPro" id="IPR019310">
    <property type="entry name" value="Efg1"/>
</dbReference>
<dbReference type="GO" id="GO:0030688">
    <property type="term" value="C:preribosome, small subunit precursor"/>
    <property type="evidence" value="ECO:0007669"/>
    <property type="project" value="TreeGrafter"/>
</dbReference>
<dbReference type="OrthoDB" id="47732at2759"/>
<accession>A0A4P9XU53</accession>
<evidence type="ECO:0000256" key="5">
    <source>
        <dbReference type="ARBA" id="ARBA00022552"/>
    </source>
</evidence>
<proteinExistence type="inferred from homology"/>
<evidence type="ECO:0000256" key="2">
    <source>
        <dbReference type="ARBA" id="ARBA00006916"/>
    </source>
</evidence>
<evidence type="ECO:0000256" key="3">
    <source>
        <dbReference type="ARBA" id="ARBA00018689"/>
    </source>
</evidence>
<feature type="region of interest" description="Disordered" evidence="8">
    <location>
        <begin position="219"/>
        <end position="260"/>
    </location>
</feature>
<feature type="compositionally biased region" description="Acidic residues" evidence="8">
    <location>
        <begin position="245"/>
        <end position="260"/>
    </location>
</feature>
<feature type="compositionally biased region" description="Basic and acidic residues" evidence="8">
    <location>
        <begin position="233"/>
        <end position="242"/>
    </location>
</feature>